<keyword evidence="2" id="KW-1185">Reference proteome</keyword>
<reference evidence="1" key="2">
    <citation type="submission" date="2025-08" db="UniProtKB">
        <authorList>
            <consortium name="Ensembl"/>
        </authorList>
    </citation>
    <scope>IDENTIFICATION</scope>
</reference>
<dbReference type="OMA" id="YVGINLT"/>
<organism evidence="1 2">
    <name type="scientific">Ursus americanus</name>
    <name type="common">American black bear</name>
    <name type="synonym">Euarctos americanus</name>
    <dbReference type="NCBI Taxonomy" id="9643"/>
    <lineage>
        <taxon>Eukaryota</taxon>
        <taxon>Metazoa</taxon>
        <taxon>Chordata</taxon>
        <taxon>Craniata</taxon>
        <taxon>Vertebrata</taxon>
        <taxon>Euteleostomi</taxon>
        <taxon>Mammalia</taxon>
        <taxon>Eutheria</taxon>
        <taxon>Laurasiatheria</taxon>
        <taxon>Carnivora</taxon>
        <taxon>Caniformia</taxon>
        <taxon>Ursidae</taxon>
        <taxon>Ursus</taxon>
    </lineage>
</organism>
<evidence type="ECO:0000313" key="2">
    <source>
        <dbReference type="Proteomes" id="UP000291022"/>
    </source>
</evidence>
<dbReference type="Ensembl" id="ENSUAMT00000029721.1">
    <property type="protein sequence ID" value="ENSUAMP00000026649.1"/>
    <property type="gene ID" value="ENSUAMG00000020619.1"/>
</dbReference>
<sequence>MYYIWKILKDSIKKLLELINKLNKVAGYQIKTQTTNVMFLYTKNTVSERELKKIIPFTIASKRIKYVGINLTKEVKDLYIENYKTLMKDRRRHK</sequence>
<protein>
    <submittedName>
        <fullName evidence="1">Uncharacterized protein</fullName>
    </submittedName>
</protein>
<proteinExistence type="predicted"/>
<dbReference type="AlphaFoldDB" id="A0A452S3M5"/>
<reference evidence="1" key="3">
    <citation type="submission" date="2025-09" db="UniProtKB">
        <authorList>
            <consortium name="Ensembl"/>
        </authorList>
    </citation>
    <scope>IDENTIFICATION</scope>
</reference>
<dbReference type="Proteomes" id="UP000291022">
    <property type="component" value="Unassembled WGS sequence"/>
</dbReference>
<reference evidence="2" key="1">
    <citation type="submission" date="2016-06" db="EMBL/GenBank/DDBJ databases">
        <title>De novo assembly and RNA-Seq shows season-dependent expression and editing in black bear kidneys.</title>
        <authorList>
            <person name="Korstanje R."/>
            <person name="Srivastava A."/>
            <person name="Sarsani V.K."/>
            <person name="Sheehan S.M."/>
            <person name="Seger R.L."/>
            <person name="Barter M.E."/>
            <person name="Lindqvist C."/>
            <person name="Brody L.C."/>
            <person name="Mullikin J.C."/>
        </authorList>
    </citation>
    <scope>NUCLEOTIDE SEQUENCE [LARGE SCALE GENOMIC DNA]</scope>
</reference>
<dbReference type="STRING" id="9643.ENSUAMP00000026649"/>
<evidence type="ECO:0000313" key="1">
    <source>
        <dbReference type="Ensembl" id="ENSUAMP00000026649.1"/>
    </source>
</evidence>
<dbReference type="GeneTree" id="ENSGT01140000282721"/>
<accession>A0A452S3M5</accession>
<name>A0A452S3M5_URSAM</name>